<reference evidence="10 11" key="1">
    <citation type="submission" date="2018-04" db="EMBL/GenBank/DDBJ databases">
        <authorList>
            <person name="Zhang X."/>
            <person name="Yuan J."/>
            <person name="Li F."/>
            <person name="Xiang J."/>
        </authorList>
    </citation>
    <scope>NUCLEOTIDE SEQUENCE [LARGE SCALE GENOMIC DNA]</scope>
    <source>
        <tissue evidence="10">Muscle</tissue>
    </source>
</reference>
<reference evidence="10 11" key="2">
    <citation type="submission" date="2019-01" db="EMBL/GenBank/DDBJ databases">
        <title>The decoding of complex shrimp genome reveals the adaptation for benthos swimmer, frequently molting mechanism and breeding impact on genome.</title>
        <authorList>
            <person name="Sun Y."/>
            <person name="Gao Y."/>
            <person name="Yu Y."/>
        </authorList>
    </citation>
    <scope>NUCLEOTIDE SEQUENCE [LARGE SCALE GENOMIC DNA]</scope>
    <source>
        <tissue evidence="10">Muscle</tissue>
    </source>
</reference>
<evidence type="ECO:0000256" key="7">
    <source>
        <dbReference type="ARBA" id="ARBA00033993"/>
    </source>
</evidence>
<proteinExistence type="inferred from homology"/>
<evidence type="ECO:0000256" key="3">
    <source>
        <dbReference type="ARBA" id="ARBA00022475"/>
    </source>
</evidence>
<accession>A0A3R7MFN2</accession>
<dbReference type="OrthoDB" id="426293at2759"/>
<protein>
    <submittedName>
        <fullName evidence="10">Putative urea transporter 1-like</fullName>
    </submittedName>
</protein>
<dbReference type="Proteomes" id="UP000283509">
    <property type="component" value="Unassembled WGS sequence"/>
</dbReference>
<comment type="catalytic activity">
    <reaction evidence="7">
        <text>urea(in) = urea(out)</text>
        <dbReference type="Rhea" id="RHEA:32799"/>
        <dbReference type="ChEBI" id="CHEBI:16199"/>
    </reaction>
</comment>
<feature type="region of interest" description="Disordered" evidence="8">
    <location>
        <begin position="19"/>
        <end position="40"/>
    </location>
</feature>
<evidence type="ECO:0000256" key="9">
    <source>
        <dbReference type="SAM" id="Phobius"/>
    </source>
</evidence>
<keyword evidence="6 9" id="KW-0472">Membrane</keyword>
<evidence type="ECO:0000256" key="8">
    <source>
        <dbReference type="SAM" id="MobiDB-lite"/>
    </source>
</evidence>
<dbReference type="PANTHER" id="PTHR10464">
    <property type="entry name" value="UREA TRANSPORTER"/>
    <property type="match status" value="1"/>
</dbReference>
<dbReference type="Pfam" id="PF03253">
    <property type="entry name" value="UT"/>
    <property type="match status" value="1"/>
</dbReference>
<feature type="transmembrane region" description="Helical" evidence="9">
    <location>
        <begin position="76"/>
        <end position="95"/>
    </location>
</feature>
<name>A0A3R7MFN2_PENVA</name>
<dbReference type="Gene3D" id="1.10.3430.10">
    <property type="entry name" value="Ammonium transporter AmtB like domains"/>
    <property type="match status" value="1"/>
</dbReference>
<evidence type="ECO:0000256" key="6">
    <source>
        <dbReference type="ARBA" id="ARBA00023136"/>
    </source>
</evidence>
<dbReference type="PANTHER" id="PTHR10464:SF4">
    <property type="entry name" value="UREA TRANSPORTER"/>
    <property type="match status" value="1"/>
</dbReference>
<gene>
    <name evidence="10" type="ORF">C7M84_000820</name>
</gene>
<comment type="caution">
    <text evidence="10">The sequence shown here is derived from an EMBL/GenBank/DDBJ whole genome shotgun (WGS) entry which is preliminary data.</text>
</comment>
<evidence type="ECO:0000313" key="11">
    <source>
        <dbReference type="Proteomes" id="UP000283509"/>
    </source>
</evidence>
<dbReference type="GO" id="GO:0015204">
    <property type="term" value="F:urea transmembrane transporter activity"/>
    <property type="evidence" value="ECO:0007669"/>
    <property type="project" value="InterPro"/>
</dbReference>
<evidence type="ECO:0000256" key="4">
    <source>
        <dbReference type="ARBA" id="ARBA00022692"/>
    </source>
</evidence>
<evidence type="ECO:0000313" key="10">
    <source>
        <dbReference type="EMBL" id="ROT80425.1"/>
    </source>
</evidence>
<organism evidence="10 11">
    <name type="scientific">Penaeus vannamei</name>
    <name type="common">Whiteleg shrimp</name>
    <name type="synonym">Litopenaeus vannamei</name>
    <dbReference type="NCBI Taxonomy" id="6689"/>
    <lineage>
        <taxon>Eukaryota</taxon>
        <taxon>Metazoa</taxon>
        <taxon>Ecdysozoa</taxon>
        <taxon>Arthropoda</taxon>
        <taxon>Crustacea</taxon>
        <taxon>Multicrustacea</taxon>
        <taxon>Malacostraca</taxon>
        <taxon>Eumalacostraca</taxon>
        <taxon>Eucarida</taxon>
        <taxon>Decapoda</taxon>
        <taxon>Dendrobranchiata</taxon>
        <taxon>Penaeoidea</taxon>
        <taxon>Penaeidae</taxon>
        <taxon>Penaeus</taxon>
    </lineage>
</organism>
<sequence length="231" mass="25607">MYFEKLCPSRSTFRRHYATEHAQRRQPPGRPTPGVDGANGTAEVNVTQEIEWGKVFEGTLLASGQIYGVGTVDSSILVWLGFFLFSPLLTVFFYMGSVIGTMIGLLVSTAPYTDVYLGLWATMLCCQLEPLVFPGPSARCIRGCYCCSFSGRRSPGRNSAYIFSDSCSVFSYPFNVATLLLLAISTSDDPPFVWVGNKTFPEQHLVRYFSEEKRLQTDLRLSTSRAANGVN</sequence>
<dbReference type="EMBL" id="QCYY01001122">
    <property type="protein sequence ID" value="ROT80425.1"/>
    <property type="molecule type" value="Genomic_DNA"/>
</dbReference>
<dbReference type="InterPro" id="IPR004937">
    <property type="entry name" value="Urea_transporter"/>
</dbReference>
<keyword evidence="11" id="KW-1185">Reference proteome</keyword>
<keyword evidence="3" id="KW-1003">Cell membrane</keyword>
<dbReference type="GO" id="GO:0005886">
    <property type="term" value="C:plasma membrane"/>
    <property type="evidence" value="ECO:0007669"/>
    <property type="project" value="UniProtKB-SubCell"/>
</dbReference>
<comment type="subcellular location">
    <subcellularLocation>
        <location evidence="1">Cell membrane</location>
        <topology evidence="1">Multi-pass membrane protein</topology>
    </subcellularLocation>
</comment>
<comment type="similarity">
    <text evidence="2">Belongs to the urea transporter family.</text>
</comment>
<keyword evidence="4 9" id="KW-0812">Transmembrane</keyword>
<evidence type="ECO:0000256" key="2">
    <source>
        <dbReference type="ARBA" id="ARBA00005914"/>
    </source>
</evidence>
<dbReference type="InterPro" id="IPR029020">
    <property type="entry name" value="Ammonium/urea_transptr"/>
</dbReference>
<evidence type="ECO:0000256" key="1">
    <source>
        <dbReference type="ARBA" id="ARBA00004651"/>
    </source>
</evidence>
<dbReference type="AlphaFoldDB" id="A0A3R7MFN2"/>
<evidence type="ECO:0000256" key="5">
    <source>
        <dbReference type="ARBA" id="ARBA00022989"/>
    </source>
</evidence>
<keyword evidence="5 9" id="KW-1133">Transmembrane helix</keyword>